<evidence type="ECO:0000256" key="5">
    <source>
        <dbReference type="RuleBase" id="RU003785"/>
    </source>
</evidence>
<comment type="similarity">
    <text evidence="1 5">Belongs to the IPP transferase family.</text>
</comment>
<keyword evidence="4 5" id="KW-0067">ATP-binding</keyword>
<dbReference type="Pfam" id="PF12874">
    <property type="entry name" value="zf-met"/>
    <property type="match status" value="1"/>
</dbReference>
<keyword evidence="2 5" id="KW-0808">Transferase</keyword>
<dbReference type="Pfam" id="PF01715">
    <property type="entry name" value="IPPT"/>
    <property type="match status" value="1"/>
</dbReference>
<feature type="compositionally biased region" description="Basic residues" evidence="6">
    <location>
        <begin position="425"/>
        <end position="436"/>
    </location>
</feature>
<evidence type="ECO:0000313" key="8">
    <source>
        <dbReference type="EMBL" id="CEF97159.1"/>
    </source>
</evidence>
<dbReference type="InterPro" id="IPR018022">
    <property type="entry name" value="IPT"/>
</dbReference>
<gene>
    <name evidence="8" type="ORF">OT_ostta03g03070</name>
</gene>
<dbReference type="InterPro" id="IPR027417">
    <property type="entry name" value="P-loop_NTPase"/>
</dbReference>
<dbReference type="EMBL" id="CAID01000003">
    <property type="protein sequence ID" value="CEF97159.1"/>
    <property type="molecule type" value="Genomic_DNA"/>
</dbReference>
<dbReference type="Gene3D" id="3.30.160.60">
    <property type="entry name" value="Classic Zinc Finger"/>
    <property type="match status" value="1"/>
</dbReference>
<dbReference type="Proteomes" id="UP000009170">
    <property type="component" value="Unassembled WGS sequence"/>
</dbReference>
<dbReference type="GO" id="GO:0005739">
    <property type="term" value="C:mitochondrion"/>
    <property type="evidence" value="ECO:0007669"/>
    <property type="project" value="TreeGrafter"/>
</dbReference>
<dbReference type="NCBIfam" id="TIGR00174">
    <property type="entry name" value="miaA"/>
    <property type="match status" value="1"/>
</dbReference>
<evidence type="ECO:0000256" key="3">
    <source>
        <dbReference type="ARBA" id="ARBA00022741"/>
    </source>
</evidence>
<evidence type="ECO:0000259" key="7">
    <source>
        <dbReference type="Pfam" id="PF12874"/>
    </source>
</evidence>
<proteinExistence type="inferred from homology"/>
<dbReference type="HAMAP" id="MF_00185">
    <property type="entry name" value="IPP_trans"/>
    <property type="match status" value="1"/>
</dbReference>
<feature type="domain" description="C2H2-type" evidence="7">
    <location>
        <begin position="402"/>
        <end position="425"/>
    </location>
</feature>
<organism evidence="8 9">
    <name type="scientific">Ostreococcus tauri</name>
    <name type="common">Marine green alga</name>
    <dbReference type="NCBI Taxonomy" id="70448"/>
    <lineage>
        <taxon>Eukaryota</taxon>
        <taxon>Viridiplantae</taxon>
        <taxon>Chlorophyta</taxon>
        <taxon>Mamiellophyceae</taxon>
        <taxon>Mamiellales</taxon>
        <taxon>Bathycoccaceae</taxon>
        <taxon>Ostreococcus</taxon>
    </lineage>
</organism>
<dbReference type="InterPro" id="IPR036236">
    <property type="entry name" value="Znf_C2H2_sf"/>
</dbReference>
<name>A0A090M4V7_OSTTA</name>
<dbReference type="SUPFAM" id="SSF52540">
    <property type="entry name" value="P-loop containing nucleoside triphosphate hydrolases"/>
    <property type="match status" value="2"/>
</dbReference>
<dbReference type="RefSeq" id="XP_022838520.1">
    <property type="nucleotide sequence ID" value="XM_022984792.1"/>
</dbReference>
<dbReference type="Gene3D" id="3.40.50.300">
    <property type="entry name" value="P-loop containing nucleotide triphosphate hydrolases"/>
    <property type="match status" value="1"/>
</dbReference>
<dbReference type="GeneID" id="9833095"/>
<dbReference type="FunCoup" id="A0A090M4V7">
    <property type="interactions" value="1840"/>
</dbReference>
<evidence type="ECO:0000256" key="2">
    <source>
        <dbReference type="ARBA" id="ARBA00022679"/>
    </source>
</evidence>
<dbReference type="KEGG" id="ota:OT_ostta03g03070"/>
<evidence type="ECO:0000313" key="9">
    <source>
        <dbReference type="Proteomes" id="UP000009170"/>
    </source>
</evidence>
<reference evidence="8 9" key="2">
    <citation type="journal article" date="2014" name="BMC Genomics">
        <title>An improved genome of the model marine alga Ostreococcus tauri unfolds by assessing Illumina de novo assemblies.</title>
        <authorList>
            <person name="Blanc-Mathieu R."/>
            <person name="Verhelst B."/>
            <person name="Derelle E."/>
            <person name="Rombauts S."/>
            <person name="Bouget F.Y."/>
            <person name="Carre I."/>
            <person name="Chateau A."/>
            <person name="Eyre-Walker A."/>
            <person name="Grimsley N."/>
            <person name="Moreau H."/>
            <person name="Piegu B."/>
            <person name="Rivals E."/>
            <person name="Schackwitz W."/>
            <person name="Van de Peer Y."/>
            <person name="Piganeau G."/>
        </authorList>
    </citation>
    <scope>NUCLEOTIDE SEQUENCE [LARGE SCALE GENOMIC DNA]</scope>
    <source>
        <strain evidence="9">OTTH 0595 / CCAP 157/2 / RCC745</strain>
    </source>
</reference>
<dbReference type="InParanoid" id="A0A090M4V7"/>
<sequence>MAPPPLVVVIVGPTGSGKTRLAIDLARALGGDVVNADALQMHRALPICTARVRDDETRGVRHHLLGFVEQGDSFDVREFVDRAGTIVREVVGEGRSVVVAGGTNYYAQALVSDSLVDLSDGENDSDLPCASSIDNRRETEGRRTAIDDGTVDADAGTAHARLAEVDPESAKRLHPNDVRRVRRYLEIYKETGRPPSEIFKERRTMRTFRSRFDSLGCRTVFIALRCDSNTLDRVLRHRVESMVERGLVGELEDFARAHGIDERDDARGDVRQAIGYAEWKTFLRAQIDNDVTTLTVDEVDKLRTEAIESTILNTCRLAKRQQARVQTFVTRYGWPVKYVNSTLSLIDFLSNMSRFEQTWQETVVDVALEACECVRNSIKYRQDTDPTPQNVSSPSDEWTVRRCECCDKTLRGDVEWRAHVSGRRHRKVASAARKRQKGEFGHRHPSRSVGLSEISD</sequence>
<feature type="region of interest" description="Disordered" evidence="6">
    <location>
        <begin position="121"/>
        <end position="153"/>
    </location>
</feature>
<accession>A0A090M4V7</accession>
<dbReference type="GO" id="GO:0006400">
    <property type="term" value="P:tRNA modification"/>
    <property type="evidence" value="ECO:0007669"/>
    <property type="project" value="TreeGrafter"/>
</dbReference>
<keyword evidence="3 5" id="KW-0547">Nucleotide-binding</keyword>
<dbReference type="PANTHER" id="PTHR11088:SF89">
    <property type="entry name" value="TRNA DIMETHYLALLYLTRANSFERASE"/>
    <property type="match status" value="1"/>
</dbReference>
<dbReference type="InterPro" id="IPR013087">
    <property type="entry name" value="Znf_C2H2_type"/>
</dbReference>
<feature type="region of interest" description="Disordered" evidence="6">
    <location>
        <begin position="425"/>
        <end position="456"/>
    </location>
</feature>
<dbReference type="OrthoDB" id="775260at2759"/>
<dbReference type="STRING" id="70448.A0A090M4V7"/>
<feature type="compositionally biased region" description="Basic and acidic residues" evidence="6">
    <location>
        <begin position="134"/>
        <end position="146"/>
    </location>
</feature>
<dbReference type="InterPro" id="IPR039657">
    <property type="entry name" value="Dimethylallyltransferase"/>
</dbReference>
<reference evidence="9" key="1">
    <citation type="journal article" date="2006" name="Proc. Natl. Acad. Sci. U.S.A.">
        <title>Genome analysis of the smallest free-living eukaryote Ostreococcus tauri unveils many unique features.</title>
        <authorList>
            <person name="Derelle E."/>
            <person name="Ferraz C."/>
            <person name="Rombauts S."/>
            <person name="Rouze P."/>
            <person name="Worden A.Z."/>
            <person name="Robbens S."/>
            <person name="Partensky F."/>
            <person name="Degroeve S."/>
            <person name="Echeynie S."/>
            <person name="Cooke R."/>
            <person name="Saeys Y."/>
            <person name="Wuyts J."/>
            <person name="Jabbari K."/>
            <person name="Bowler C."/>
            <person name="Panaud O."/>
            <person name="Piegu B."/>
            <person name="Ball S.G."/>
            <person name="Ral J.-P."/>
            <person name="Bouget F.-Y."/>
            <person name="Piganeau G."/>
            <person name="De Baets B."/>
            <person name="Picard A."/>
            <person name="Delseny M."/>
            <person name="Demaille J."/>
            <person name="Van de Peer Y."/>
            <person name="Moreau H."/>
        </authorList>
    </citation>
    <scope>NUCLEOTIDE SEQUENCE [LARGE SCALE GENOMIC DNA]</scope>
    <source>
        <strain evidence="9">OTTH 0595 / CCAP 157/2 / RCC745</strain>
    </source>
</reference>
<dbReference type="GO" id="GO:0052381">
    <property type="term" value="F:tRNA dimethylallyltransferase activity"/>
    <property type="evidence" value="ECO:0007669"/>
    <property type="project" value="InterPro"/>
</dbReference>
<dbReference type="SUPFAM" id="SSF57667">
    <property type="entry name" value="beta-beta-alpha zinc fingers"/>
    <property type="match status" value="1"/>
</dbReference>
<keyword evidence="9" id="KW-1185">Reference proteome</keyword>
<dbReference type="GO" id="GO:0005524">
    <property type="term" value="F:ATP binding"/>
    <property type="evidence" value="ECO:0007669"/>
    <property type="project" value="UniProtKB-KW"/>
</dbReference>
<dbReference type="PANTHER" id="PTHR11088">
    <property type="entry name" value="TRNA DIMETHYLALLYLTRANSFERASE"/>
    <property type="match status" value="1"/>
</dbReference>
<evidence type="ECO:0000256" key="1">
    <source>
        <dbReference type="ARBA" id="ARBA00005842"/>
    </source>
</evidence>
<evidence type="ECO:0000256" key="4">
    <source>
        <dbReference type="ARBA" id="ARBA00022840"/>
    </source>
</evidence>
<comment type="caution">
    <text evidence="8">The sequence shown here is derived from an EMBL/GenBank/DDBJ whole genome shotgun (WGS) entry which is preliminary data.</text>
</comment>
<evidence type="ECO:0000256" key="6">
    <source>
        <dbReference type="SAM" id="MobiDB-lite"/>
    </source>
</evidence>
<dbReference type="AlphaFoldDB" id="A0A090M4V7"/>
<protein>
    <submittedName>
        <fullName evidence="8">tRNA isopentenyltransferase</fullName>
    </submittedName>
</protein>
<dbReference type="Gene3D" id="1.10.20.140">
    <property type="match status" value="1"/>
</dbReference>